<dbReference type="InterPro" id="IPR058634">
    <property type="entry name" value="AaeA-lik-b-barrel"/>
</dbReference>
<evidence type="ECO:0000313" key="5">
    <source>
        <dbReference type="EMBL" id="PZO77895.1"/>
    </source>
</evidence>
<dbReference type="InterPro" id="IPR058625">
    <property type="entry name" value="MdtA-like_BSH"/>
</dbReference>
<dbReference type="Gene3D" id="2.40.30.170">
    <property type="match status" value="1"/>
</dbReference>
<dbReference type="PANTHER" id="PTHR30386:SF24">
    <property type="entry name" value="MULTIDRUG RESISTANCE EFFLUX PUMP"/>
    <property type="match status" value="1"/>
</dbReference>
<accession>A0A2W5B3P4</accession>
<keyword evidence="1" id="KW-0175">Coiled coil</keyword>
<organism evidence="5 6">
    <name type="scientific">Sphingomonas hengshuiensis</name>
    <dbReference type="NCBI Taxonomy" id="1609977"/>
    <lineage>
        <taxon>Bacteria</taxon>
        <taxon>Pseudomonadati</taxon>
        <taxon>Pseudomonadota</taxon>
        <taxon>Alphaproteobacteria</taxon>
        <taxon>Sphingomonadales</taxon>
        <taxon>Sphingomonadaceae</taxon>
        <taxon>Sphingomonas</taxon>
    </lineage>
</organism>
<evidence type="ECO:0000313" key="6">
    <source>
        <dbReference type="Proteomes" id="UP000248614"/>
    </source>
</evidence>
<feature type="transmembrane region" description="Helical" evidence="2">
    <location>
        <begin position="24"/>
        <end position="42"/>
    </location>
</feature>
<feature type="domain" description="Multidrug resistance protein MdtA-like barrel-sandwich hybrid" evidence="3">
    <location>
        <begin position="63"/>
        <end position="259"/>
    </location>
</feature>
<evidence type="ECO:0000259" key="3">
    <source>
        <dbReference type="Pfam" id="PF25917"/>
    </source>
</evidence>
<keyword evidence="2" id="KW-0472">Membrane</keyword>
<feature type="coiled-coil region" evidence="1">
    <location>
        <begin position="169"/>
        <end position="203"/>
    </location>
</feature>
<gene>
    <name evidence="5" type="ORF">DI632_07855</name>
</gene>
<proteinExistence type="predicted"/>
<dbReference type="Pfam" id="PF25917">
    <property type="entry name" value="BSH_RND"/>
    <property type="match status" value="1"/>
</dbReference>
<protein>
    <submittedName>
        <fullName evidence="5">Multidrug ABC transporter permease</fullName>
    </submittedName>
</protein>
<dbReference type="InterPro" id="IPR050739">
    <property type="entry name" value="MFP"/>
</dbReference>
<reference evidence="5 6" key="1">
    <citation type="submission" date="2017-08" db="EMBL/GenBank/DDBJ databases">
        <title>Infants hospitalized years apart are colonized by the same room-sourced microbial strains.</title>
        <authorList>
            <person name="Brooks B."/>
            <person name="Olm M.R."/>
            <person name="Firek B.A."/>
            <person name="Baker R."/>
            <person name="Thomas B.C."/>
            <person name="Morowitz M.J."/>
            <person name="Banfield J.F."/>
        </authorList>
    </citation>
    <scope>NUCLEOTIDE SEQUENCE [LARGE SCALE GENOMIC DNA]</scope>
    <source>
        <strain evidence="5">S2_018_000_R3_110</strain>
    </source>
</reference>
<keyword evidence="2" id="KW-0812">Transmembrane</keyword>
<feature type="domain" description="p-hydroxybenzoic acid efflux pump subunit AaeA-like beta-barrel" evidence="4">
    <location>
        <begin position="263"/>
        <end position="356"/>
    </location>
</feature>
<name>A0A2W5B3P4_9SPHN</name>
<sequence length="374" mass="39742">MSDETVQEDAAEPARKRVSPRAKLILLVLACVALVGGIWWYVDYQNNGKFFQETNDATVQADMVTIAPRVSGYVAEVLVAENQDVRPGQPLVRIDPRDARAQAAQAEAQIAVAGAQADTARAQIREQYAAIDQAQAQLAAARSKAAYDAAEVARYRPLAASGAETRQQLAQLEITARQSADNVRAAQAAVAAQQRRVGSLESQVAQGRAQGQAARAQLAAASVDVGATQLTAPIGGRIGDRTVTIGQFVQAGTRLMSVVPLDSLYITANFKETQLALMRPGQPVDIHVDALDGVTVRGRVESLAPGTGAQFSLLPPQNATGNFTKITQRVPVRVSIEATPAARRLLVPGLSVTVTVDTRGARGELKALREQAER</sequence>
<feature type="coiled-coil region" evidence="1">
    <location>
        <begin position="103"/>
        <end position="144"/>
    </location>
</feature>
<evidence type="ECO:0000256" key="1">
    <source>
        <dbReference type="SAM" id="Coils"/>
    </source>
</evidence>
<dbReference type="AlphaFoldDB" id="A0A2W5B3P4"/>
<dbReference type="SUPFAM" id="SSF111369">
    <property type="entry name" value="HlyD-like secretion proteins"/>
    <property type="match status" value="2"/>
</dbReference>
<dbReference type="Gene3D" id="2.40.50.100">
    <property type="match status" value="1"/>
</dbReference>
<dbReference type="Pfam" id="PF25963">
    <property type="entry name" value="Beta-barrel_AAEA"/>
    <property type="match status" value="1"/>
</dbReference>
<dbReference type="Proteomes" id="UP000248614">
    <property type="component" value="Unassembled WGS sequence"/>
</dbReference>
<dbReference type="PANTHER" id="PTHR30386">
    <property type="entry name" value="MEMBRANE FUSION SUBUNIT OF EMRAB-TOLC MULTIDRUG EFFLUX PUMP"/>
    <property type="match status" value="1"/>
</dbReference>
<keyword evidence="2" id="KW-1133">Transmembrane helix</keyword>
<evidence type="ECO:0000256" key="2">
    <source>
        <dbReference type="SAM" id="Phobius"/>
    </source>
</evidence>
<dbReference type="EMBL" id="QFNF01000016">
    <property type="protein sequence ID" value="PZO77895.1"/>
    <property type="molecule type" value="Genomic_DNA"/>
</dbReference>
<dbReference type="Gene3D" id="1.10.287.470">
    <property type="entry name" value="Helix hairpin bin"/>
    <property type="match status" value="1"/>
</dbReference>
<evidence type="ECO:0000259" key="4">
    <source>
        <dbReference type="Pfam" id="PF25963"/>
    </source>
</evidence>
<comment type="caution">
    <text evidence="5">The sequence shown here is derived from an EMBL/GenBank/DDBJ whole genome shotgun (WGS) entry which is preliminary data.</text>
</comment>